<feature type="transmembrane region" description="Helical" evidence="5">
    <location>
        <begin position="67"/>
        <end position="86"/>
    </location>
</feature>
<evidence type="ECO:0000313" key="7">
    <source>
        <dbReference type="EMBL" id="MFD5101222.1"/>
    </source>
</evidence>
<feature type="transmembrane region" description="Helical" evidence="5">
    <location>
        <begin position="141"/>
        <end position="160"/>
    </location>
</feature>
<proteinExistence type="predicted"/>
<dbReference type="EMBL" id="JBHXIJ010000146">
    <property type="protein sequence ID" value="MFD5101222.1"/>
    <property type="molecule type" value="Genomic_DNA"/>
</dbReference>
<keyword evidence="8" id="KW-1185">Reference proteome</keyword>
<comment type="subcellular location">
    <subcellularLocation>
        <location evidence="1">Membrane</location>
        <topology evidence="1">Multi-pass membrane protein</topology>
    </subcellularLocation>
</comment>
<protein>
    <submittedName>
        <fullName evidence="7">FUSC family protein</fullName>
    </submittedName>
</protein>
<feature type="transmembrane region" description="Helical" evidence="5">
    <location>
        <begin position="427"/>
        <end position="444"/>
    </location>
</feature>
<feature type="transmembrane region" description="Helical" evidence="5">
    <location>
        <begin position="41"/>
        <end position="60"/>
    </location>
</feature>
<dbReference type="InterPro" id="IPR049453">
    <property type="entry name" value="Memb_transporter_dom"/>
</dbReference>
<feature type="transmembrane region" description="Helical" evidence="5">
    <location>
        <begin position="500"/>
        <end position="519"/>
    </location>
</feature>
<dbReference type="Proteomes" id="UP001598448">
    <property type="component" value="Unassembled WGS sequence"/>
</dbReference>
<organism evidence="7 8">
    <name type="scientific">Streptomyces albidochromogenes</name>
    <dbReference type="NCBI Taxonomy" id="329524"/>
    <lineage>
        <taxon>Bacteria</taxon>
        <taxon>Bacillati</taxon>
        <taxon>Actinomycetota</taxon>
        <taxon>Actinomycetes</taxon>
        <taxon>Kitasatosporales</taxon>
        <taxon>Streptomycetaceae</taxon>
        <taxon>Streptomyces</taxon>
    </lineage>
</organism>
<evidence type="ECO:0000259" key="6">
    <source>
        <dbReference type="Pfam" id="PF13515"/>
    </source>
</evidence>
<evidence type="ECO:0000256" key="1">
    <source>
        <dbReference type="ARBA" id="ARBA00004141"/>
    </source>
</evidence>
<keyword evidence="3 5" id="KW-1133">Transmembrane helix</keyword>
<evidence type="ECO:0000256" key="2">
    <source>
        <dbReference type="ARBA" id="ARBA00022692"/>
    </source>
</evidence>
<feature type="domain" description="Integral membrane bound transporter" evidence="6">
    <location>
        <begin position="391"/>
        <end position="514"/>
    </location>
</feature>
<dbReference type="RefSeq" id="WP_386716263.1">
    <property type="nucleotide sequence ID" value="NZ_JBHXIJ010000146.1"/>
</dbReference>
<evidence type="ECO:0000256" key="5">
    <source>
        <dbReference type="SAM" id="Phobius"/>
    </source>
</evidence>
<evidence type="ECO:0000256" key="3">
    <source>
        <dbReference type="ARBA" id="ARBA00022989"/>
    </source>
</evidence>
<keyword evidence="2 5" id="KW-0812">Transmembrane</keyword>
<keyword evidence="4 5" id="KW-0472">Membrane</keyword>
<sequence length="713" mass="73805">MPKLPSLAESVRAGRRALRVTVASVAGFYPAAYLLDRPVLAVYALFTPIAFGVLSPLAGSGRRRAGTVLRAVPAAAALIVLGTVLAVTTWSAAAGMLLVGFVLTFGAACAPRLKGTVPGLQLFYILACFPPYAPGTLPDRLAGLAIGATLMILCELLLLAEPTQPSYRGRIADALDLAAGAAGRLVRADAADRGLSARLRAAGRDLRFSRQPAGSRPTGAGLTDRALAQAGSATRRLLDQLAALTELSPAPADLASETLLRGVAATCAGTAGILRGERPASGPELMEEMTAQFLAARGTPPDRHGDSPHGFLRRQSTVLTVAVSAVTLRAAAALATGGRRSVPGLPHEQFWYARTSTARLWFLRIRGNLTPYSVVFQNAVRTALGLALARMVAGSLDLSHGFWVLLTVLTLGRTTAGATWSAVRSAAVGTLVGAVAAGVVLIGAGDATEVYAYLLVPTMLVAFSVGPVGGPAWAQGLFTLVVSTAFAQISPVTWRLAEARLVDVLTGSTVGLVCGLLAWPSGARAEIRRSMRALFRAAAPVVRATADATAGHGDPGPRREVAAGTLWAALHRLRIAEAAYAQYRAEPLSRTAETGPDWLAALNYGSRLLVGAYWLPPSDGAPGFPPAALRWVREAAGEVEAATVRATGLPADGVRVRLAPLPSDIAHQVAPEALPLLVDLEVWLHALAAELEAVGGDSAGAGAGRRTGPADRS</sequence>
<gene>
    <name evidence="7" type="ORF">ACFWJN_19990</name>
</gene>
<accession>A0ABW6FQS6</accession>
<reference evidence="7 8" key="1">
    <citation type="submission" date="2024-09" db="EMBL/GenBank/DDBJ databases">
        <title>The Natural Products Discovery Center: Release of the First 8490 Sequenced Strains for Exploring Actinobacteria Biosynthetic Diversity.</title>
        <authorList>
            <person name="Kalkreuter E."/>
            <person name="Kautsar S.A."/>
            <person name="Yang D."/>
            <person name="Bader C.D."/>
            <person name="Teijaro C.N."/>
            <person name="Fluegel L."/>
            <person name="Davis C.M."/>
            <person name="Simpson J.R."/>
            <person name="Lauterbach L."/>
            <person name="Steele A.D."/>
            <person name="Gui C."/>
            <person name="Meng S."/>
            <person name="Li G."/>
            <person name="Viehrig K."/>
            <person name="Ye F."/>
            <person name="Su P."/>
            <person name="Kiefer A.F."/>
            <person name="Nichols A."/>
            <person name="Cepeda A.J."/>
            <person name="Yan W."/>
            <person name="Fan B."/>
            <person name="Jiang Y."/>
            <person name="Adhikari A."/>
            <person name="Zheng C.-J."/>
            <person name="Schuster L."/>
            <person name="Cowan T.M."/>
            <person name="Smanski M.J."/>
            <person name="Chevrette M.G."/>
            <person name="De Carvalho L.P.S."/>
            <person name="Shen B."/>
        </authorList>
    </citation>
    <scope>NUCLEOTIDE SEQUENCE [LARGE SCALE GENOMIC DNA]</scope>
    <source>
        <strain evidence="7 8">NPDC058348</strain>
    </source>
</reference>
<evidence type="ECO:0000313" key="8">
    <source>
        <dbReference type="Proteomes" id="UP001598448"/>
    </source>
</evidence>
<feature type="transmembrane region" description="Helical" evidence="5">
    <location>
        <begin position="450"/>
        <end position="469"/>
    </location>
</feature>
<comment type="caution">
    <text evidence="7">The sequence shown here is derived from an EMBL/GenBank/DDBJ whole genome shotgun (WGS) entry which is preliminary data.</text>
</comment>
<dbReference type="Pfam" id="PF13515">
    <property type="entry name" value="FUSC_2"/>
    <property type="match status" value="1"/>
</dbReference>
<name>A0ABW6FQS6_9ACTN</name>
<evidence type="ECO:0000256" key="4">
    <source>
        <dbReference type="ARBA" id="ARBA00023136"/>
    </source>
</evidence>